<dbReference type="Gene3D" id="1.10.10.10">
    <property type="entry name" value="Winged helix-like DNA-binding domain superfamily/Winged helix DNA-binding domain"/>
    <property type="match status" value="1"/>
</dbReference>
<dbReference type="SMART" id="SM00895">
    <property type="entry name" value="FCD"/>
    <property type="match status" value="1"/>
</dbReference>
<evidence type="ECO:0000256" key="1">
    <source>
        <dbReference type="ARBA" id="ARBA00023015"/>
    </source>
</evidence>
<proteinExistence type="predicted"/>
<organism evidence="5 6">
    <name type="scientific">Tabrizicola soli</name>
    <dbReference type="NCBI Taxonomy" id="2185115"/>
    <lineage>
        <taxon>Bacteria</taxon>
        <taxon>Pseudomonadati</taxon>
        <taxon>Pseudomonadota</taxon>
        <taxon>Alphaproteobacteria</taxon>
        <taxon>Rhodobacterales</taxon>
        <taxon>Paracoccaceae</taxon>
        <taxon>Tabrizicola</taxon>
    </lineage>
</organism>
<protein>
    <submittedName>
        <fullName evidence="5">GntR family transcriptional regulator</fullName>
    </submittedName>
</protein>
<dbReference type="Pfam" id="PF07729">
    <property type="entry name" value="FCD"/>
    <property type="match status" value="1"/>
</dbReference>
<keyword evidence="2" id="KW-0238">DNA-binding</keyword>
<evidence type="ECO:0000313" key="5">
    <source>
        <dbReference type="EMBL" id="MFC3087258.1"/>
    </source>
</evidence>
<gene>
    <name evidence="5" type="ORF">ACFOD6_14490</name>
</gene>
<keyword evidence="3" id="KW-0804">Transcription</keyword>
<dbReference type="SUPFAM" id="SSF48008">
    <property type="entry name" value="GntR ligand-binding domain-like"/>
    <property type="match status" value="1"/>
</dbReference>
<accession>A0ABV7DVV1</accession>
<evidence type="ECO:0000256" key="2">
    <source>
        <dbReference type="ARBA" id="ARBA00023125"/>
    </source>
</evidence>
<dbReference type="InterPro" id="IPR036390">
    <property type="entry name" value="WH_DNA-bd_sf"/>
</dbReference>
<dbReference type="InterPro" id="IPR036388">
    <property type="entry name" value="WH-like_DNA-bd_sf"/>
</dbReference>
<dbReference type="Proteomes" id="UP001595445">
    <property type="component" value="Unassembled WGS sequence"/>
</dbReference>
<feature type="domain" description="HTH gntR-type" evidence="4">
    <location>
        <begin position="9"/>
        <end position="76"/>
    </location>
</feature>
<dbReference type="RefSeq" id="WP_197642884.1">
    <property type="nucleotide sequence ID" value="NZ_JAEACP010000007.1"/>
</dbReference>
<dbReference type="SUPFAM" id="SSF46785">
    <property type="entry name" value="Winged helix' DNA-binding domain"/>
    <property type="match status" value="1"/>
</dbReference>
<dbReference type="InterPro" id="IPR008920">
    <property type="entry name" value="TF_FadR/GntR_C"/>
</dbReference>
<evidence type="ECO:0000256" key="3">
    <source>
        <dbReference type="ARBA" id="ARBA00023163"/>
    </source>
</evidence>
<evidence type="ECO:0000259" key="4">
    <source>
        <dbReference type="PROSITE" id="PS50949"/>
    </source>
</evidence>
<dbReference type="Gene3D" id="1.20.120.530">
    <property type="entry name" value="GntR ligand-binding domain-like"/>
    <property type="match status" value="1"/>
</dbReference>
<dbReference type="PROSITE" id="PS50949">
    <property type="entry name" value="HTH_GNTR"/>
    <property type="match status" value="1"/>
</dbReference>
<dbReference type="SMART" id="SM00345">
    <property type="entry name" value="HTH_GNTR"/>
    <property type="match status" value="1"/>
</dbReference>
<dbReference type="PANTHER" id="PTHR43537:SF53">
    <property type="entry name" value="HTH-TYPE TRANSCRIPTIONAL REPRESSOR NANR"/>
    <property type="match status" value="1"/>
</dbReference>
<sequence>MTTTRDRTPTRTERVQIALRQAILQQRLTPGTRLPEDAIGEAFGASRTIAREALGRLATEGLVELIPNRGAFVANPSLEEGRGIFVIRAALERAMVRQLAGRIDDAVVERLRQMVEEESRLAQESEVEAIRLAAEFHFYLASLTGNAVLERYLTEIVSRCSLVLAMYGRQHSADCGAREHREIVEALVAGEFERAGDLMERHVEDVAARGQLSVRPQNDVREVLSDLARMTGGQAGGVP</sequence>
<reference evidence="6" key="1">
    <citation type="journal article" date="2019" name="Int. J. Syst. Evol. Microbiol.">
        <title>The Global Catalogue of Microorganisms (GCM) 10K type strain sequencing project: providing services to taxonomists for standard genome sequencing and annotation.</title>
        <authorList>
            <consortium name="The Broad Institute Genomics Platform"/>
            <consortium name="The Broad Institute Genome Sequencing Center for Infectious Disease"/>
            <person name="Wu L."/>
            <person name="Ma J."/>
        </authorList>
    </citation>
    <scope>NUCLEOTIDE SEQUENCE [LARGE SCALE GENOMIC DNA]</scope>
    <source>
        <strain evidence="6">KCTC 62102</strain>
    </source>
</reference>
<dbReference type="Pfam" id="PF00392">
    <property type="entry name" value="GntR"/>
    <property type="match status" value="1"/>
</dbReference>
<dbReference type="PANTHER" id="PTHR43537">
    <property type="entry name" value="TRANSCRIPTIONAL REGULATOR, GNTR FAMILY"/>
    <property type="match status" value="1"/>
</dbReference>
<name>A0ABV7DVV1_9RHOB</name>
<comment type="caution">
    <text evidence="5">The sequence shown here is derived from an EMBL/GenBank/DDBJ whole genome shotgun (WGS) entry which is preliminary data.</text>
</comment>
<dbReference type="InterPro" id="IPR000524">
    <property type="entry name" value="Tscrpt_reg_HTH_GntR"/>
</dbReference>
<dbReference type="CDD" id="cd07377">
    <property type="entry name" value="WHTH_GntR"/>
    <property type="match status" value="1"/>
</dbReference>
<dbReference type="EMBL" id="JBHRSM010000024">
    <property type="protein sequence ID" value="MFC3087258.1"/>
    <property type="molecule type" value="Genomic_DNA"/>
</dbReference>
<keyword evidence="6" id="KW-1185">Reference proteome</keyword>
<keyword evidence="1" id="KW-0805">Transcription regulation</keyword>
<dbReference type="InterPro" id="IPR011711">
    <property type="entry name" value="GntR_C"/>
</dbReference>
<evidence type="ECO:0000313" key="6">
    <source>
        <dbReference type="Proteomes" id="UP001595445"/>
    </source>
</evidence>